<organism evidence="2 3">
    <name type="scientific">Malassezia japonica</name>
    <dbReference type="NCBI Taxonomy" id="223818"/>
    <lineage>
        <taxon>Eukaryota</taxon>
        <taxon>Fungi</taxon>
        <taxon>Dikarya</taxon>
        <taxon>Basidiomycota</taxon>
        <taxon>Ustilaginomycotina</taxon>
        <taxon>Malasseziomycetes</taxon>
        <taxon>Malasseziales</taxon>
        <taxon>Malasseziaceae</taxon>
        <taxon>Malassezia</taxon>
    </lineage>
</organism>
<dbReference type="RefSeq" id="XP_060123465.1">
    <property type="nucleotide sequence ID" value="XM_060267482.1"/>
</dbReference>
<name>A0AAF0F8X5_9BASI</name>
<dbReference type="Proteomes" id="UP001217754">
    <property type="component" value="Chromosome 7"/>
</dbReference>
<gene>
    <name evidence="2" type="ORF">MJAP1_003554</name>
</gene>
<keyword evidence="3" id="KW-1185">Reference proteome</keyword>
<accession>A0AAF0F8X5</accession>
<evidence type="ECO:0000313" key="2">
    <source>
        <dbReference type="EMBL" id="WFD40568.1"/>
    </source>
</evidence>
<proteinExistence type="predicted"/>
<dbReference type="EMBL" id="CP119964">
    <property type="protein sequence ID" value="WFD40568.1"/>
    <property type="molecule type" value="Genomic_DNA"/>
</dbReference>
<dbReference type="GeneID" id="85227205"/>
<feature type="region of interest" description="Disordered" evidence="1">
    <location>
        <begin position="1"/>
        <end position="96"/>
    </location>
</feature>
<evidence type="ECO:0000313" key="3">
    <source>
        <dbReference type="Proteomes" id="UP001217754"/>
    </source>
</evidence>
<dbReference type="AlphaFoldDB" id="A0AAF0F8X5"/>
<protein>
    <submittedName>
        <fullName evidence="2">Uncharacterized protein</fullName>
    </submittedName>
</protein>
<reference evidence="2" key="1">
    <citation type="submission" date="2023-03" db="EMBL/GenBank/DDBJ databases">
        <title>Mating type loci evolution in Malassezia.</title>
        <authorList>
            <person name="Coelho M.A."/>
        </authorList>
    </citation>
    <scope>NUCLEOTIDE SEQUENCE</scope>
    <source>
        <strain evidence="2">CBS 9431</strain>
    </source>
</reference>
<sequence>MSDTLANDGASAPRQAGWRSYPSPPSSGRGGVTMASGDKRSLTHYTAENKEQDEEEHLVKRPRSATRAALMTPPSTRGRRMGDRLGQAWPSTSRHTRCGSDSLFGTWLEDESQLDTPSAQKQRRLLRAPTTETYPVRDTAHNPFLEGGPADVGFTGPYAYHARMRAAAMPPRPQGKTLYVFRGQRVVRADTDTAWSSEAGLLHSPIKPRLLFRPRSARATCDVPPRNAVSDDEMPMHYPQTPPARGLFASELEARARKTEKDEAPVQTADPDALWLATMAPAKEAPAQPVSQHNLNLLAKLEHVNWSSDGEDSHDD</sequence>
<evidence type="ECO:0000256" key="1">
    <source>
        <dbReference type="SAM" id="MobiDB-lite"/>
    </source>
</evidence>